<dbReference type="InterPro" id="IPR001387">
    <property type="entry name" value="Cro/C1-type_HTH"/>
</dbReference>
<dbReference type="RefSeq" id="WP_097899626.1">
    <property type="nucleotide sequence ID" value="NZ_NVOR01000024.1"/>
</dbReference>
<reference evidence="2 3" key="1">
    <citation type="submission" date="2017-09" db="EMBL/GenBank/DDBJ databases">
        <title>Large-scale bioinformatics analysis of Bacillus genomes uncovers conserved roles of natural products in bacterial physiology.</title>
        <authorList>
            <consortium name="Agbiome Team Llc"/>
            <person name="Bleich R.M."/>
            <person name="Grubbs K.J."/>
            <person name="Santa Maria K.C."/>
            <person name="Allen S.E."/>
            <person name="Farag S."/>
            <person name="Shank E.A."/>
            <person name="Bowers A."/>
        </authorList>
    </citation>
    <scope>NUCLEOTIDE SEQUENCE [LARGE SCALE GENOMIC DNA]</scope>
    <source>
        <strain evidence="2 3">AFS092012</strain>
    </source>
</reference>
<dbReference type="Proteomes" id="UP000221020">
    <property type="component" value="Unassembled WGS sequence"/>
</dbReference>
<dbReference type="EMBL" id="NVOR01000024">
    <property type="protein sequence ID" value="PED82890.1"/>
    <property type="molecule type" value="Genomic_DNA"/>
</dbReference>
<dbReference type="CDD" id="cd00093">
    <property type="entry name" value="HTH_XRE"/>
    <property type="match status" value="1"/>
</dbReference>
<sequence length="74" mass="8763">MNITRWQVRALRLRGKMTQQEFAKHLGVSRELISSIENGYCPISKKLQVNLLQAYEFTPELYEELDRYCQVIKS</sequence>
<name>A0AA91VCZ0_9BACI</name>
<dbReference type="AlphaFoldDB" id="A0AA91VCZ0"/>
<gene>
    <name evidence="2" type="ORF">CON65_09475</name>
</gene>
<comment type="caution">
    <text evidence="2">The sequence shown here is derived from an EMBL/GenBank/DDBJ whole genome shotgun (WGS) entry which is preliminary data.</text>
</comment>
<evidence type="ECO:0000313" key="3">
    <source>
        <dbReference type="Proteomes" id="UP000221020"/>
    </source>
</evidence>
<evidence type="ECO:0000313" key="2">
    <source>
        <dbReference type="EMBL" id="PED82890.1"/>
    </source>
</evidence>
<feature type="domain" description="HTH cro/C1-type" evidence="1">
    <location>
        <begin position="8"/>
        <end position="62"/>
    </location>
</feature>
<organism evidence="2 3">
    <name type="scientific">Bacillus pseudomycoides</name>
    <dbReference type="NCBI Taxonomy" id="64104"/>
    <lineage>
        <taxon>Bacteria</taxon>
        <taxon>Bacillati</taxon>
        <taxon>Bacillota</taxon>
        <taxon>Bacilli</taxon>
        <taxon>Bacillales</taxon>
        <taxon>Bacillaceae</taxon>
        <taxon>Bacillus</taxon>
        <taxon>Bacillus cereus group</taxon>
    </lineage>
</organism>
<dbReference type="Pfam" id="PF13560">
    <property type="entry name" value="HTH_31"/>
    <property type="match status" value="1"/>
</dbReference>
<dbReference type="SUPFAM" id="SSF47413">
    <property type="entry name" value="lambda repressor-like DNA-binding domains"/>
    <property type="match status" value="1"/>
</dbReference>
<accession>A0AA91VCZ0</accession>
<proteinExistence type="predicted"/>
<dbReference type="InterPro" id="IPR010982">
    <property type="entry name" value="Lambda_DNA-bd_dom_sf"/>
</dbReference>
<evidence type="ECO:0000259" key="1">
    <source>
        <dbReference type="PROSITE" id="PS50943"/>
    </source>
</evidence>
<dbReference type="SMART" id="SM00530">
    <property type="entry name" value="HTH_XRE"/>
    <property type="match status" value="1"/>
</dbReference>
<protein>
    <recommendedName>
        <fullName evidence="1">HTH cro/C1-type domain-containing protein</fullName>
    </recommendedName>
</protein>
<dbReference type="PROSITE" id="PS50943">
    <property type="entry name" value="HTH_CROC1"/>
    <property type="match status" value="1"/>
</dbReference>
<dbReference type="Gene3D" id="1.10.260.40">
    <property type="entry name" value="lambda repressor-like DNA-binding domains"/>
    <property type="match status" value="1"/>
</dbReference>
<dbReference type="GO" id="GO:0003677">
    <property type="term" value="F:DNA binding"/>
    <property type="evidence" value="ECO:0007669"/>
    <property type="project" value="InterPro"/>
</dbReference>